<accession>A0ABR3J3C2</accession>
<evidence type="ECO:0000259" key="1">
    <source>
        <dbReference type="Pfam" id="PF12937"/>
    </source>
</evidence>
<dbReference type="InterPro" id="IPR036047">
    <property type="entry name" value="F-box-like_dom_sf"/>
</dbReference>
<dbReference type="Gene3D" id="3.80.10.10">
    <property type="entry name" value="Ribonuclease Inhibitor"/>
    <property type="match status" value="1"/>
</dbReference>
<dbReference type="PANTHER" id="PTHR38926">
    <property type="entry name" value="F-BOX DOMAIN CONTAINING PROTEIN, EXPRESSED"/>
    <property type="match status" value="1"/>
</dbReference>
<gene>
    <name evidence="2" type="ORF">HGRIS_010142</name>
</gene>
<organism evidence="2 3">
    <name type="scientific">Hohenbuehelia grisea</name>
    <dbReference type="NCBI Taxonomy" id="104357"/>
    <lineage>
        <taxon>Eukaryota</taxon>
        <taxon>Fungi</taxon>
        <taxon>Dikarya</taxon>
        <taxon>Basidiomycota</taxon>
        <taxon>Agaricomycotina</taxon>
        <taxon>Agaricomycetes</taxon>
        <taxon>Agaricomycetidae</taxon>
        <taxon>Agaricales</taxon>
        <taxon>Pleurotineae</taxon>
        <taxon>Pleurotaceae</taxon>
        <taxon>Hohenbuehelia</taxon>
    </lineage>
</organism>
<dbReference type="SUPFAM" id="SSF81383">
    <property type="entry name" value="F-box domain"/>
    <property type="match status" value="1"/>
</dbReference>
<comment type="caution">
    <text evidence="2">The sequence shown here is derived from an EMBL/GenBank/DDBJ whole genome shotgun (WGS) entry which is preliminary data.</text>
</comment>
<dbReference type="InterPro" id="IPR032675">
    <property type="entry name" value="LRR_dom_sf"/>
</dbReference>
<keyword evidence="3" id="KW-1185">Reference proteome</keyword>
<dbReference type="Gene3D" id="1.20.1280.50">
    <property type="match status" value="1"/>
</dbReference>
<feature type="domain" description="F-box" evidence="1">
    <location>
        <begin position="59"/>
        <end position="117"/>
    </location>
</feature>
<protein>
    <recommendedName>
        <fullName evidence="1">F-box domain-containing protein</fullName>
    </recommendedName>
</protein>
<evidence type="ECO:0000313" key="3">
    <source>
        <dbReference type="Proteomes" id="UP001556367"/>
    </source>
</evidence>
<reference evidence="3" key="1">
    <citation type="submission" date="2024-06" db="EMBL/GenBank/DDBJ databases">
        <title>Multi-omics analyses provide insights into the biosynthesis of the anticancer antibiotic pleurotin in Hohenbuehelia grisea.</title>
        <authorList>
            <person name="Weaver J.A."/>
            <person name="Alberti F."/>
        </authorList>
    </citation>
    <scope>NUCLEOTIDE SEQUENCE [LARGE SCALE GENOMIC DNA]</scope>
    <source>
        <strain evidence="3">T-177</strain>
    </source>
</reference>
<dbReference type="Pfam" id="PF12937">
    <property type="entry name" value="F-box-like"/>
    <property type="match status" value="1"/>
</dbReference>
<dbReference type="PANTHER" id="PTHR38926:SF72">
    <property type="entry name" value="IM:7136021-RELATED"/>
    <property type="match status" value="1"/>
</dbReference>
<dbReference type="InterPro" id="IPR001810">
    <property type="entry name" value="F-box_dom"/>
</dbReference>
<dbReference type="Proteomes" id="UP001556367">
    <property type="component" value="Unassembled WGS sequence"/>
</dbReference>
<evidence type="ECO:0000313" key="2">
    <source>
        <dbReference type="EMBL" id="KAL0950146.1"/>
    </source>
</evidence>
<proteinExistence type="predicted"/>
<name>A0ABR3J3C2_9AGAR</name>
<dbReference type="SUPFAM" id="SSF52047">
    <property type="entry name" value="RNI-like"/>
    <property type="match status" value="1"/>
</dbReference>
<sequence length="583" mass="65098">MSSSLNVFLERTPMASSSSPATSDIQALDAKIQDVFASITAQQQYLTRLRSERNAIVPISALPAELLVDIFQYLTEMELSDCDGKWSRHQLYLVPATHVCRSWRNIALGYPFLWTTFLLYMPIHARWTTEYLVRSKAAPLTLLYHGPPFAGYTRSLDSCAWDTMCAILRLPGKTKSLSISIDDPFAIRRILNRLEHADVSSHLESLSIELTTSALHELIVSEPAKIIVSAPRLQTLILRGLGVKCEAALAHSAKTLTKLHIARSTKQGTYIEALSALRLLPHLKELSLEHCISDTPLPPSVDLVHLPELTSINVATKHFSVSHIFEFLHFPSTTRTHLSLVGLSRIDRDAIARDALSVSGITAILSRLHCDKAPSKTYHLVVEFDDHIHLKIFTSLPQPTLLCDLLLDRALNCDSPFITLQSHGSFYAGQQARVAICDALPRKHIASLEVACYSIWRMSHWWRLLGQLDGVTRVNVGSRSLCELMESPNPLMHPCRQDAESSTSPERGIDEFPALTTLEVDDWHPHEGGSVPRVTDFMGWLETRIRKKLPIQTLSFTDHGLLAEEITQIQKLVPSLCVDDSGV</sequence>
<dbReference type="EMBL" id="JASNQZ010000012">
    <property type="protein sequence ID" value="KAL0950146.1"/>
    <property type="molecule type" value="Genomic_DNA"/>
</dbReference>